<comment type="caution">
    <text evidence="1">The sequence shown here is derived from an EMBL/GenBank/DDBJ whole genome shotgun (WGS) entry which is preliminary data.</text>
</comment>
<dbReference type="RefSeq" id="WP_008914917.1">
    <property type="nucleotide sequence ID" value="NZ_CM001773.1"/>
</dbReference>
<keyword evidence="2" id="KW-1185">Reference proteome</keyword>
<sequence>MDDFQRIEATALTIMIMHANEIFAKEWDIAYLADIPYTLCQSLCIKNGSELHLKLRLTDEQREKSVAAIAAMLSDNDNFIAQAGHYYSLFVNPLGKTVRDMIAEEYDENPLVRKITRLYRGFGLDLVLGVCDELINNGVSPKKLLADLSDYQIANLPCENFEAIVQANFDFGVVSGAVDSKEAKYGELVGNVGGAIAGLKAGAALGTFIFPGFGTVVGGAIGGVAGKIFGKQLGNAFGQGFITPKDSESPEKKD</sequence>
<dbReference type="EMBL" id="AKKN01000006">
    <property type="protein sequence ID" value="EKT59368.1"/>
    <property type="molecule type" value="Genomic_DNA"/>
</dbReference>
<dbReference type="PANTHER" id="PTHR21525:SF9">
    <property type="entry name" value="CHANNEL_COLICIN DOMAIN-CONTAINING PROTEIN"/>
    <property type="match status" value="1"/>
</dbReference>
<evidence type="ECO:0008006" key="3">
    <source>
        <dbReference type="Google" id="ProtNLM"/>
    </source>
</evidence>
<proteinExistence type="predicted"/>
<dbReference type="OrthoDB" id="6464369at2"/>
<protein>
    <recommendedName>
        <fullName evidence="3">Glycine zipper domain-containing protein</fullName>
    </recommendedName>
</protein>
<dbReference type="Proteomes" id="UP000010290">
    <property type="component" value="Chromosome"/>
</dbReference>
<dbReference type="PANTHER" id="PTHR21525">
    <property type="entry name" value="MOTILE SPERM PROTEIN"/>
    <property type="match status" value="1"/>
</dbReference>
<evidence type="ECO:0000313" key="2">
    <source>
        <dbReference type="Proteomes" id="UP000010290"/>
    </source>
</evidence>
<dbReference type="HOGENOM" id="CLU_1093548_0_0_6"/>
<evidence type="ECO:0000313" key="1">
    <source>
        <dbReference type="EMBL" id="EKT59368.1"/>
    </source>
</evidence>
<gene>
    <name evidence="1" type="ORF">OO7_05284</name>
</gene>
<dbReference type="PATRIC" id="fig|1141660.3.peg.1068"/>
<accession>K8WFM4</accession>
<dbReference type="AlphaFoldDB" id="K8WFM4"/>
<name>K8WFM4_9GAMM</name>
<organism evidence="1 2">
    <name type="scientific">Providencia sneebia DSM 19967</name>
    <dbReference type="NCBI Taxonomy" id="1141660"/>
    <lineage>
        <taxon>Bacteria</taxon>
        <taxon>Pseudomonadati</taxon>
        <taxon>Pseudomonadota</taxon>
        <taxon>Gammaproteobacteria</taxon>
        <taxon>Enterobacterales</taxon>
        <taxon>Morganellaceae</taxon>
        <taxon>Providencia</taxon>
    </lineage>
</organism>
<reference evidence="1 2" key="1">
    <citation type="journal article" date="2012" name="BMC Genomics">
        <title>Comparative genomics of bacteria in the genus Providencia isolated from wild Drosophila melanogaster.</title>
        <authorList>
            <person name="Galac M.R."/>
            <person name="Lazzaro B.P."/>
        </authorList>
    </citation>
    <scope>NUCLEOTIDE SEQUENCE [LARGE SCALE GENOMIC DNA]</scope>
    <source>
        <strain evidence="1 2">DSM 19967</strain>
    </source>
</reference>